<dbReference type="EMBL" id="JBFRYA010000002">
    <property type="protein sequence ID" value="MEX1667835.1"/>
    <property type="molecule type" value="Genomic_DNA"/>
</dbReference>
<evidence type="ECO:0000256" key="1">
    <source>
        <dbReference type="ARBA" id="ARBA00005495"/>
    </source>
</evidence>
<dbReference type="PROSITE" id="PS51891">
    <property type="entry name" value="CENP_V_GFA"/>
    <property type="match status" value="1"/>
</dbReference>
<keyword evidence="7" id="KW-1185">Reference proteome</keyword>
<comment type="similarity">
    <text evidence="1">Belongs to the Gfa family.</text>
</comment>
<keyword evidence="3" id="KW-0862">Zinc</keyword>
<keyword evidence="4" id="KW-0456">Lyase</keyword>
<reference evidence="6 7" key="1">
    <citation type="journal article" date="2011" name="Int. J. Syst. Evol. Microbiol.">
        <title>Zhongshania antarctica gen. nov., sp. nov. and Zhongshania guokunii sp. nov., gammaproteobacteria respectively isolated from coastal attached (fast) ice and surface seawater of the Antarctic.</title>
        <authorList>
            <person name="Li H.J."/>
            <person name="Zhang X.Y."/>
            <person name="Chen C.X."/>
            <person name="Zhang Y.J."/>
            <person name="Gao Z.M."/>
            <person name="Yu Y."/>
            <person name="Chen X.L."/>
            <person name="Chen B."/>
            <person name="Zhang Y.Z."/>
        </authorList>
    </citation>
    <scope>NUCLEOTIDE SEQUENCE [LARGE SCALE GENOMIC DNA]</scope>
    <source>
        <strain evidence="6 7">ZS6-22T</strain>
    </source>
</reference>
<dbReference type="PANTHER" id="PTHR33337:SF40">
    <property type="entry name" value="CENP-V_GFA DOMAIN-CONTAINING PROTEIN-RELATED"/>
    <property type="match status" value="1"/>
</dbReference>
<evidence type="ECO:0000259" key="5">
    <source>
        <dbReference type="PROSITE" id="PS51891"/>
    </source>
</evidence>
<dbReference type="Gene3D" id="3.90.1590.10">
    <property type="entry name" value="glutathione-dependent formaldehyde- activating enzyme (gfa)"/>
    <property type="match status" value="1"/>
</dbReference>
<dbReference type="InterPro" id="IPR006913">
    <property type="entry name" value="CENP-V/GFA"/>
</dbReference>
<protein>
    <submittedName>
        <fullName evidence="6">GFA family protein</fullName>
    </submittedName>
</protein>
<evidence type="ECO:0000313" key="7">
    <source>
        <dbReference type="Proteomes" id="UP001557485"/>
    </source>
</evidence>
<feature type="domain" description="CENP-V/GFA" evidence="5">
    <location>
        <begin position="6"/>
        <end position="116"/>
    </location>
</feature>
<gene>
    <name evidence="6" type="ORF">AB4876_02875</name>
</gene>
<evidence type="ECO:0000256" key="2">
    <source>
        <dbReference type="ARBA" id="ARBA00022723"/>
    </source>
</evidence>
<dbReference type="PANTHER" id="PTHR33337">
    <property type="entry name" value="GFA DOMAIN-CONTAINING PROTEIN"/>
    <property type="match status" value="1"/>
</dbReference>
<evidence type="ECO:0000256" key="3">
    <source>
        <dbReference type="ARBA" id="ARBA00022833"/>
    </source>
</evidence>
<dbReference type="RefSeq" id="WP_368380141.1">
    <property type="nucleotide sequence ID" value="NZ_JBFRYA010000002.1"/>
</dbReference>
<proteinExistence type="inferred from homology"/>
<dbReference type="InterPro" id="IPR011057">
    <property type="entry name" value="Mss4-like_sf"/>
</dbReference>
<dbReference type="Pfam" id="PF04828">
    <property type="entry name" value="GFA"/>
    <property type="match status" value="1"/>
</dbReference>
<accession>A0ABV3U2W9</accession>
<keyword evidence="2" id="KW-0479">Metal-binding</keyword>
<dbReference type="Proteomes" id="UP001557485">
    <property type="component" value="Unassembled WGS sequence"/>
</dbReference>
<dbReference type="SUPFAM" id="SSF51316">
    <property type="entry name" value="Mss4-like"/>
    <property type="match status" value="1"/>
</dbReference>
<sequence>MSDINYKGQCACGDFTYSCEGEPASVMACHCRDCQYASGSAFATVAFFPAANCAMTGPSKVYTVKGEAGLTVNRHFCGNCGTPLYSMLAEMPEMLFIKVGTLEDPNLTPLQGHMWCASKLSWLKLDDGLVQLPGNPPLA</sequence>
<comment type="caution">
    <text evidence="6">The sequence shown here is derived from an EMBL/GenBank/DDBJ whole genome shotgun (WGS) entry which is preliminary data.</text>
</comment>
<evidence type="ECO:0000313" key="6">
    <source>
        <dbReference type="EMBL" id="MEX1667835.1"/>
    </source>
</evidence>
<organism evidence="6 7">
    <name type="scientific">Zhongshania guokunii</name>
    <dbReference type="NCBI Taxonomy" id="641783"/>
    <lineage>
        <taxon>Bacteria</taxon>
        <taxon>Pseudomonadati</taxon>
        <taxon>Pseudomonadota</taxon>
        <taxon>Gammaproteobacteria</taxon>
        <taxon>Cellvibrionales</taxon>
        <taxon>Spongiibacteraceae</taxon>
        <taxon>Zhongshania</taxon>
    </lineage>
</organism>
<name>A0ABV3U2W9_9GAMM</name>
<evidence type="ECO:0000256" key="4">
    <source>
        <dbReference type="ARBA" id="ARBA00023239"/>
    </source>
</evidence>